<feature type="domain" description="DUF7708" evidence="3">
    <location>
        <begin position="237"/>
        <end position="306"/>
    </location>
</feature>
<dbReference type="InterPro" id="IPR056884">
    <property type="entry name" value="NPHP3-like_N"/>
</dbReference>
<accession>A0A3N4HEA8</accession>
<evidence type="ECO:0000256" key="1">
    <source>
        <dbReference type="ARBA" id="ARBA00022737"/>
    </source>
</evidence>
<feature type="compositionally biased region" description="Low complexity" evidence="2">
    <location>
        <begin position="66"/>
        <end position="84"/>
    </location>
</feature>
<keyword evidence="6" id="KW-1185">Reference proteome</keyword>
<dbReference type="PANTHER" id="PTHR10039:SF14">
    <property type="entry name" value="NACHT DOMAIN-CONTAINING PROTEIN"/>
    <property type="match status" value="1"/>
</dbReference>
<dbReference type="OrthoDB" id="7464126at2759"/>
<keyword evidence="1" id="KW-0677">Repeat</keyword>
<sequence length="478" mass="52343">MVAFVNLFRMGMGKRSNSKGWKFWRRSSKKDQRTDGSGASSSTTQQVTTVSSLPATTPSALRRSSPDGSGASSSTTQQVTTVSSLPATTPSALRRSSPDGSGASSSTTQQVTTVSSLPATPPSAQGSDIDFVRSVDGVEVSADSAPQVVIVAPPKRSPREERDQLAWTRALEIALDNSALSPIEKEELSLDSIGSGTSTVFSILRQADDLKRNEEESRWIFDKGNGEKVVLRQKFDKAVSVFSQYSKLVDTAVQQGPDAVKLVWSGVSLLMNMYLQHKEVADQITEAMETIGQSMASAAFYASIYEDGILAHLESSNQDVLDGWKTRIEEALPEYYASILSFVASAKHYFGSSEIFRFSAAPSDEPLYTEFLEAIRAREGVLKELASMANMRGVKDIGELTSQSLEILKKLLLRIEDESPADVMKWLNASDPFSLARSYQKEQLEGTCQWILRHPSFISWKEGKVEPRNLWIVGLPGQ</sequence>
<organism evidence="5 6">
    <name type="scientific">Ascobolus immersus RN42</name>
    <dbReference type="NCBI Taxonomy" id="1160509"/>
    <lineage>
        <taxon>Eukaryota</taxon>
        <taxon>Fungi</taxon>
        <taxon>Dikarya</taxon>
        <taxon>Ascomycota</taxon>
        <taxon>Pezizomycotina</taxon>
        <taxon>Pezizomycetes</taxon>
        <taxon>Pezizales</taxon>
        <taxon>Ascobolaceae</taxon>
        <taxon>Ascobolus</taxon>
    </lineage>
</organism>
<feature type="compositionally biased region" description="Low complexity" evidence="2">
    <location>
        <begin position="98"/>
        <end position="116"/>
    </location>
</feature>
<evidence type="ECO:0008006" key="7">
    <source>
        <dbReference type="Google" id="ProtNLM"/>
    </source>
</evidence>
<dbReference type="PANTHER" id="PTHR10039">
    <property type="entry name" value="AMELOGENIN"/>
    <property type="match status" value="1"/>
</dbReference>
<evidence type="ECO:0000256" key="2">
    <source>
        <dbReference type="SAM" id="MobiDB-lite"/>
    </source>
</evidence>
<dbReference type="InterPro" id="IPR056125">
    <property type="entry name" value="DUF7708"/>
</dbReference>
<feature type="compositionally biased region" description="Low complexity" evidence="2">
    <location>
        <begin position="40"/>
        <end position="52"/>
    </location>
</feature>
<gene>
    <name evidence="5" type="ORF">BJ508DRAFT_72702</name>
</gene>
<reference evidence="5 6" key="1">
    <citation type="journal article" date="2018" name="Nat. Ecol. Evol.">
        <title>Pezizomycetes genomes reveal the molecular basis of ectomycorrhizal truffle lifestyle.</title>
        <authorList>
            <person name="Murat C."/>
            <person name="Payen T."/>
            <person name="Noel B."/>
            <person name="Kuo A."/>
            <person name="Morin E."/>
            <person name="Chen J."/>
            <person name="Kohler A."/>
            <person name="Krizsan K."/>
            <person name="Balestrini R."/>
            <person name="Da Silva C."/>
            <person name="Montanini B."/>
            <person name="Hainaut M."/>
            <person name="Levati E."/>
            <person name="Barry K.W."/>
            <person name="Belfiori B."/>
            <person name="Cichocki N."/>
            <person name="Clum A."/>
            <person name="Dockter R.B."/>
            <person name="Fauchery L."/>
            <person name="Guy J."/>
            <person name="Iotti M."/>
            <person name="Le Tacon F."/>
            <person name="Lindquist E.A."/>
            <person name="Lipzen A."/>
            <person name="Malagnac F."/>
            <person name="Mello A."/>
            <person name="Molinier V."/>
            <person name="Miyauchi S."/>
            <person name="Poulain J."/>
            <person name="Riccioni C."/>
            <person name="Rubini A."/>
            <person name="Sitrit Y."/>
            <person name="Splivallo R."/>
            <person name="Traeger S."/>
            <person name="Wang M."/>
            <person name="Zifcakova L."/>
            <person name="Wipf D."/>
            <person name="Zambonelli A."/>
            <person name="Paolocci F."/>
            <person name="Nowrousian M."/>
            <person name="Ottonello S."/>
            <person name="Baldrian P."/>
            <person name="Spatafora J.W."/>
            <person name="Henrissat B."/>
            <person name="Nagy L.G."/>
            <person name="Aury J.M."/>
            <person name="Wincker P."/>
            <person name="Grigoriev I.V."/>
            <person name="Bonfante P."/>
            <person name="Martin F.M."/>
        </authorList>
    </citation>
    <scope>NUCLEOTIDE SEQUENCE [LARGE SCALE GENOMIC DNA]</scope>
    <source>
        <strain evidence="5 6">RN42</strain>
    </source>
</reference>
<evidence type="ECO:0000259" key="4">
    <source>
        <dbReference type="Pfam" id="PF24883"/>
    </source>
</evidence>
<dbReference type="AlphaFoldDB" id="A0A3N4HEA8"/>
<dbReference type="Pfam" id="PF24883">
    <property type="entry name" value="NPHP3_N"/>
    <property type="match status" value="1"/>
</dbReference>
<proteinExistence type="predicted"/>
<dbReference type="EMBL" id="ML119856">
    <property type="protein sequence ID" value="RPA72562.1"/>
    <property type="molecule type" value="Genomic_DNA"/>
</dbReference>
<name>A0A3N4HEA8_ASCIM</name>
<feature type="region of interest" description="Disordered" evidence="2">
    <location>
        <begin position="14"/>
        <end position="129"/>
    </location>
</feature>
<feature type="domain" description="Nephrocystin 3-like N-terminal" evidence="4">
    <location>
        <begin position="446"/>
        <end position="477"/>
    </location>
</feature>
<dbReference type="Pfam" id="PF24809">
    <property type="entry name" value="DUF7708"/>
    <property type="match status" value="1"/>
</dbReference>
<protein>
    <recommendedName>
        <fullName evidence="7">NWD NACHT-NTPase N-terminal domain-containing protein</fullName>
    </recommendedName>
</protein>
<evidence type="ECO:0000313" key="6">
    <source>
        <dbReference type="Proteomes" id="UP000275078"/>
    </source>
</evidence>
<dbReference type="Proteomes" id="UP000275078">
    <property type="component" value="Unassembled WGS sequence"/>
</dbReference>
<evidence type="ECO:0000313" key="5">
    <source>
        <dbReference type="EMBL" id="RPA72562.1"/>
    </source>
</evidence>
<evidence type="ECO:0000259" key="3">
    <source>
        <dbReference type="Pfam" id="PF24809"/>
    </source>
</evidence>